<sequence>MAKYDFDQLIPRRGTNSVKWDEEPAADILPMWVADMDFRTAPCVVEALRRRVEHGVYGYATVPESYYGAVTSWFARRHGWAPGADWILPVTGVIPALSAILRALTRPGDRVLVLTPVYNHFFIAIDNSGCSAAECELTYGDNRYTVDFDALERRAADPAVKLMLLCNPHNPAGRVWTPEELRRIGDICLRRDILVVADEIHCELVMPGFRYTPFASLSEEFARRSVTCASPSKAFNLAGVQVANIFAADAGLRERIARSLEINETGMISPFAIEALTAAYTDGAEWLDALNGYLWENYLFLRDYFARHLPQFPVLPLEGTYLVWADCRAAGLSSDTLTRRLLDEGRLHVNSGSMYGAAGEGFIRLNIACPRKLLAEGLDRLKRVLTT</sequence>
<dbReference type="AlphaFoldDB" id="A0A5B3G9G3"/>
<evidence type="ECO:0000256" key="4">
    <source>
        <dbReference type="ARBA" id="ARBA00023239"/>
    </source>
</evidence>
<evidence type="ECO:0000259" key="6">
    <source>
        <dbReference type="Pfam" id="PF00155"/>
    </source>
</evidence>
<dbReference type="PANTHER" id="PTHR43525:SF1">
    <property type="entry name" value="PROTEIN MALY"/>
    <property type="match status" value="1"/>
</dbReference>
<dbReference type="Gene3D" id="3.90.1150.10">
    <property type="entry name" value="Aspartate Aminotransferase, domain 1"/>
    <property type="match status" value="1"/>
</dbReference>
<dbReference type="SUPFAM" id="SSF53383">
    <property type="entry name" value="PLP-dependent transferases"/>
    <property type="match status" value="1"/>
</dbReference>
<dbReference type="GO" id="GO:0008483">
    <property type="term" value="F:transaminase activity"/>
    <property type="evidence" value="ECO:0007669"/>
    <property type="project" value="UniProtKB-KW"/>
</dbReference>
<dbReference type="InterPro" id="IPR027619">
    <property type="entry name" value="C-S_lyase_PatB-like"/>
</dbReference>
<comment type="similarity">
    <text evidence="5">Belongs to the class-II pyridoxal-phosphate-dependent aminotransferase family. MalY/PatB cystathionine beta-lyase subfamily.</text>
</comment>
<comment type="caution">
    <text evidence="7">The sequence shown here is derived from an EMBL/GenBank/DDBJ whole genome shotgun (WGS) entry which is preliminary data.</text>
</comment>
<comment type="cofactor">
    <cofactor evidence="1">
        <name>pyridoxal 5'-phosphate</name>
        <dbReference type="ChEBI" id="CHEBI:597326"/>
    </cofactor>
</comment>
<dbReference type="Proteomes" id="UP000323567">
    <property type="component" value="Unassembled WGS sequence"/>
</dbReference>
<dbReference type="InterPro" id="IPR015421">
    <property type="entry name" value="PyrdxlP-dep_Trfase_major"/>
</dbReference>
<evidence type="ECO:0000256" key="1">
    <source>
        <dbReference type="ARBA" id="ARBA00001933"/>
    </source>
</evidence>
<keyword evidence="3" id="KW-0663">Pyridoxal phosphate</keyword>
<keyword evidence="7" id="KW-0808">Transferase</keyword>
<dbReference type="GO" id="GO:0030170">
    <property type="term" value="F:pyridoxal phosphate binding"/>
    <property type="evidence" value="ECO:0007669"/>
    <property type="project" value="InterPro"/>
</dbReference>
<dbReference type="InterPro" id="IPR051798">
    <property type="entry name" value="Class-II_PLP-Dep_Aminotrans"/>
</dbReference>
<dbReference type="CDD" id="cd00609">
    <property type="entry name" value="AAT_like"/>
    <property type="match status" value="1"/>
</dbReference>
<dbReference type="GO" id="GO:0047804">
    <property type="term" value="F:cysteine-S-conjugate beta-lyase activity"/>
    <property type="evidence" value="ECO:0007669"/>
    <property type="project" value="UniProtKB-EC"/>
</dbReference>
<keyword evidence="4" id="KW-0456">Lyase</keyword>
<evidence type="ECO:0000256" key="2">
    <source>
        <dbReference type="ARBA" id="ARBA00012224"/>
    </source>
</evidence>
<name>A0A5B3G9G3_9BACT</name>
<dbReference type="Pfam" id="PF00155">
    <property type="entry name" value="Aminotran_1_2"/>
    <property type="match status" value="1"/>
</dbReference>
<evidence type="ECO:0000256" key="3">
    <source>
        <dbReference type="ARBA" id="ARBA00022898"/>
    </source>
</evidence>
<evidence type="ECO:0000313" key="8">
    <source>
        <dbReference type="Proteomes" id="UP000323567"/>
    </source>
</evidence>
<evidence type="ECO:0000313" key="7">
    <source>
        <dbReference type="EMBL" id="KAA2370258.1"/>
    </source>
</evidence>
<dbReference type="NCBIfam" id="TIGR04350">
    <property type="entry name" value="C_S_lyase_PatB"/>
    <property type="match status" value="1"/>
</dbReference>
<reference evidence="7 8" key="1">
    <citation type="journal article" date="2019" name="Nat. Med.">
        <title>A library of human gut bacterial isolates paired with longitudinal multiomics data enables mechanistic microbiome research.</title>
        <authorList>
            <person name="Poyet M."/>
            <person name="Groussin M."/>
            <person name="Gibbons S.M."/>
            <person name="Avila-Pacheco J."/>
            <person name="Jiang X."/>
            <person name="Kearney S.M."/>
            <person name="Perrotta A.R."/>
            <person name="Berdy B."/>
            <person name="Zhao S."/>
            <person name="Lieberman T.D."/>
            <person name="Swanson P.K."/>
            <person name="Smith M."/>
            <person name="Roesemann S."/>
            <person name="Alexander J.E."/>
            <person name="Rich S.A."/>
            <person name="Livny J."/>
            <person name="Vlamakis H."/>
            <person name="Clish C."/>
            <person name="Bullock K."/>
            <person name="Deik A."/>
            <person name="Scott J."/>
            <person name="Pierce K.A."/>
            <person name="Xavier R.J."/>
            <person name="Alm E.J."/>
        </authorList>
    </citation>
    <scope>NUCLEOTIDE SEQUENCE [LARGE SCALE GENOMIC DNA]</scope>
    <source>
        <strain evidence="7 8">BIOML-A2</strain>
    </source>
</reference>
<dbReference type="RefSeq" id="WP_149887318.1">
    <property type="nucleotide sequence ID" value="NZ_CATVWL010000002.1"/>
</dbReference>
<dbReference type="InterPro" id="IPR004839">
    <property type="entry name" value="Aminotransferase_I/II_large"/>
</dbReference>
<dbReference type="Gene3D" id="3.40.640.10">
    <property type="entry name" value="Type I PLP-dependent aspartate aminotransferase-like (Major domain)"/>
    <property type="match status" value="1"/>
</dbReference>
<feature type="domain" description="Aminotransferase class I/classII large" evidence="6">
    <location>
        <begin position="35"/>
        <end position="381"/>
    </location>
</feature>
<keyword evidence="7" id="KW-0032">Aminotransferase</keyword>
<proteinExistence type="inferred from homology"/>
<evidence type="ECO:0000256" key="5">
    <source>
        <dbReference type="ARBA" id="ARBA00037974"/>
    </source>
</evidence>
<gene>
    <name evidence="7" type="ORF">F2Y13_07975</name>
</gene>
<accession>A0A5B3G9G3</accession>
<protein>
    <recommendedName>
        <fullName evidence="2">cysteine-S-conjugate beta-lyase</fullName>
        <ecNumber evidence="2">4.4.1.13</ecNumber>
    </recommendedName>
</protein>
<organism evidence="7 8">
    <name type="scientific">Alistipes shahii</name>
    <dbReference type="NCBI Taxonomy" id="328814"/>
    <lineage>
        <taxon>Bacteria</taxon>
        <taxon>Pseudomonadati</taxon>
        <taxon>Bacteroidota</taxon>
        <taxon>Bacteroidia</taxon>
        <taxon>Bacteroidales</taxon>
        <taxon>Rikenellaceae</taxon>
        <taxon>Alistipes</taxon>
    </lineage>
</organism>
<dbReference type="EMBL" id="VVXK01000009">
    <property type="protein sequence ID" value="KAA2370258.1"/>
    <property type="molecule type" value="Genomic_DNA"/>
</dbReference>
<dbReference type="InterPro" id="IPR015424">
    <property type="entry name" value="PyrdxlP-dep_Trfase"/>
</dbReference>
<dbReference type="EC" id="4.4.1.13" evidence="2"/>
<dbReference type="InterPro" id="IPR015422">
    <property type="entry name" value="PyrdxlP-dep_Trfase_small"/>
</dbReference>
<dbReference type="PANTHER" id="PTHR43525">
    <property type="entry name" value="PROTEIN MALY"/>
    <property type="match status" value="1"/>
</dbReference>